<dbReference type="PANTHER" id="PTHR31182">
    <property type="entry name" value="C2 NT-TYPE DOMAIN-CONTAINING PROTEIN"/>
    <property type="match status" value="1"/>
</dbReference>
<protein>
    <recommendedName>
        <fullName evidence="4">C2 NT-type domain-containing protein</fullName>
    </recommendedName>
</protein>
<accession>A0A438GK21</accession>
<organism evidence="2 3">
    <name type="scientific">Vitis vinifera</name>
    <name type="common">Grape</name>
    <dbReference type="NCBI Taxonomy" id="29760"/>
    <lineage>
        <taxon>Eukaryota</taxon>
        <taxon>Viridiplantae</taxon>
        <taxon>Streptophyta</taxon>
        <taxon>Embryophyta</taxon>
        <taxon>Tracheophyta</taxon>
        <taxon>Spermatophyta</taxon>
        <taxon>Magnoliopsida</taxon>
        <taxon>eudicotyledons</taxon>
        <taxon>Gunneridae</taxon>
        <taxon>Pentapetalae</taxon>
        <taxon>rosids</taxon>
        <taxon>Vitales</taxon>
        <taxon>Vitaceae</taxon>
        <taxon>Viteae</taxon>
        <taxon>Vitis</taxon>
    </lineage>
</organism>
<reference evidence="2 3" key="1">
    <citation type="journal article" date="2018" name="PLoS Genet.">
        <title>Population sequencing reveals clonal diversity and ancestral inbreeding in the grapevine cultivar Chardonnay.</title>
        <authorList>
            <person name="Roach M.J."/>
            <person name="Johnson D.L."/>
            <person name="Bohlmann J."/>
            <person name="van Vuuren H.J."/>
            <person name="Jones S.J."/>
            <person name="Pretorius I.S."/>
            <person name="Schmidt S.A."/>
            <person name="Borneman A.R."/>
        </authorList>
    </citation>
    <scope>NUCLEOTIDE SEQUENCE [LARGE SCALE GENOMIC DNA]</scope>
    <source>
        <strain evidence="3">cv. Chardonnay</strain>
        <tissue evidence="2">Leaf</tissue>
    </source>
</reference>
<name>A0A438GK21_VITVI</name>
<dbReference type="Proteomes" id="UP000288805">
    <property type="component" value="Unassembled WGS sequence"/>
</dbReference>
<dbReference type="PANTHER" id="PTHR31182:SF15">
    <property type="entry name" value="F26K24.5 PROTEIN"/>
    <property type="match status" value="1"/>
</dbReference>
<feature type="region of interest" description="Disordered" evidence="1">
    <location>
        <begin position="156"/>
        <end position="198"/>
    </location>
</feature>
<dbReference type="EMBL" id="QGNW01000411">
    <property type="protein sequence ID" value="RVW72558.1"/>
    <property type="molecule type" value="Genomic_DNA"/>
</dbReference>
<feature type="compositionally biased region" description="Acidic residues" evidence="1">
    <location>
        <begin position="180"/>
        <end position="194"/>
    </location>
</feature>
<evidence type="ECO:0000256" key="1">
    <source>
        <dbReference type="SAM" id="MobiDB-lite"/>
    </source>
</evidence>
<gene>
    <name evidence="2" type="ORF">CK203_060069</name>
</gene>
<sequence length="666" mass="73861">MDDEMNHLKGSHYCVVLMVIRLIRVDLISYCFIQGSHQGPKNKVPVVGTASLNIAEFASAAEEKEFELNIPLTLPGGAAEPHPLLCISLSLLELRTAQEPTDSVQRAIVPVPSSPRPGETASTEKDELSAIKAGLRKVKIFTEYVSTRRAKKACREEEGSEGRCSARSEDGDYTYPFDSDSLDDFEEGETDEGKEDSSVRKSFSYGTLAYANCAGGSFYSNTRINGGDEDWVYYSNRKSDVGCSQIDDSNAAVSELQSSKRSILSWRKRKLSFRSPKARGEPLLKKAYGEDGGDDIDFDRRQLSSDESLPFGILPSIVINHGKDAFDTFSEFGDDNFAIGNWEQKEVVSRDGHMKVQTQVFFASIDQRSERAAGESACTALVAVIANWFQTNRDIMPIKSQFDSLIREGSLEWRNLCDNETYREGFPDKHFDLDTVLEAKIRPLSVVPGKSFIGFFHPDGMDEGRFDFLQGAMSFDSIWDEISHAGSESPSNSGPQALRGMRPSLYLEVWQGYKTLQAVKCPQPSDEKPGGDQQMVTAAIEPKNRPAQQVNPQESSVAGPVVTKPEESTADEEEAEVVCQGKESCKEYIKNFLAAIPIRELQADIKKGLMASTPLHRRLQIEFHYTQLLQPAQPETEDNQLLQPAQLVTEVTPDTPQIVEVAIAET</sequence>
<feature type="compositionally biased region" description="Basic and acidic residues" evidence="1">
    <location>
        <begin position="156"/>
        <end position="170"/>
    </location>
</feature>
<feature type="compositionally biased region" description="Polar residues" evidence="1">
    <location>
        <begin position="546"/>
        <end position="556"/>
    </location>
</feature>
<feature type="region of interest" description="Disordered" evidence="1">
    <location>
        <begin position="108"/>
        <end position="127"/>
    </location>
</feature>
<evidence type="ECO:0000313" key="2">
    <source>
        <dbReference type="EMBL" id="RVW72558.1"/>
    </source>
</evidence>
<comment type="caution">
    <text evidence="2">The sequence shown here is derived from an EMBL/GenBank/DDBJ whole genome shotgun (WGS) entry which is preliminary data.</text>
</comment>
<proteinExistence type="predicted"/>
<dbReference type="AlphaFoldDB" id="A0A438GK21"/>
<evidence type="ECO:0008006" key="4">
    <source>
        <dbReference type="Google" id="ProtNLM"/>
    </source>
</evidence>
<evidence type="ECO:0000313" key="3">
    <source>
        <dbReference type="Proteomes" id="UP000288805"/>
    </source>
</evidence>
<feature type="region of interest" description="Disordered" evidence="1">
    <location>
        <begin position="544"/>
        <end position="573"/>
    </location>
</feature>